<name>A0A0L0UZV7_9BASI</name>
<dbReference type="PIRSF" id="PIRSF006386">
    <property type="entry name" value="HCCAis_GSTk"/>
    <property type="match status" value="1"/>
</dbReference>
<dbReference type="GO" id="GO:0006749">
    <property type="term" value="P:glutathione metabolic process"/>
    <property type="evidence" value="ECO:0007669"/>
    <property type="project" value="TreeGrafter"/>
</dbReference>
<dbReference type="InterPro" id="IPR051924">
    <property type="entry name" value="GST_Kappa/NadH"/>
</dbReference>
<dbReference type="GO" id="GO:0004602">
    <property type="term" value="F:glutathione peroxidase activity"/>
    <property type="evidence" value="ECO:0007669"/>
    <property type="project" value="TreeGrafter"/>
</dbReference>
<evidence type="ECO:0000256" key="5">
    <source>
        <dbReference type="PIRSR" id="PIRSR006386-1"/>
    </source>
</evidence>
<dbReference type="EMBL" id="AJIL01000161">
    <property type="protein sequence ID" value="KNE92560.1"/>
    <property type="molecule type" value="Genomic_DNA"/>
</dbReference>
<feature type="domain" description="DSBA-like thioredoxin" evidence="6">
    <location>
        <begin position="7"/>
        <end position="207"/>
    </location>
</feature>
<evidence type="ECO:0000256" key="4">
    <source>
        <dbReference type="PIRNR" id="PIRNR006386"/>
    </source>
</evidence>
<comment type="catalytic activity">
    <reaction evidence="3 4">
        <text>RX + glutathione = an S-substituted glutathione + a halide anion + H(+)</text>
        <dbReference type="Rhea" id="RHEA:16437"/>
        <dbReference type="ChEBI" id="CHEBI:15378"/>
        <dbReference type="ChEBI" id="CHEBI:16042"/>
        <dbReference type="ChEBI" id="CHEBI:17792"/>
        <dbReference type="ChEBI" id="CHEBI:57925"/>
        <dbReference type="ChEBI" id="CHEBI:90779"/>
        <dbReference type="EC" id="2.5.1.18"/>
    </reaction>
</comment>
<evidence type="ECO:0000313" key="8">
    <source>
        <dbReference type="Proteomes" id="UP000054564"/>
    </source>
</evidence>
<dbReference type="GO" id="GO:0004364">
    <property type="term" value="F:glutathione transferase activity"/>
    <property type="evidence" value="ECO:0007669"/>
    <property type="project" value="UniProtKB-UniRule"/>
</dbReference>
<reference evidence="8" key="1">
    <citation type="submission" date="2014-03" db="EMBL/GenBank/DDBJ databases">
        <title>The Genome Sequence of Puccinia striiformis f. sp. tritici PST-78.</title>
        <authorList>
            <consortium name="The Broad Institute Genome Sequencing Platform"/>
            <person name="Cuomo C."/>
            <person name="Hulbert S."/>
            <person name="Chen X."/>
            <person name="Walker B."/>
            <person name="Young S.K."/>
            <person name="Zeng Q."/>
            <person name="Gargeya S."/>
            <person name="Fitzgerald M."/>
            <person name="Haas B."/>
            <person name="Abouelleil A."/>
            <person name="Alvarado L."/>
            <person name="Arachchi H.M."/>
            <person name="Berlin A.M."/>
            <person name="Chapman S.B."/>
            <person name="Goldberg J."/>
            <person name="Griggs A."/>
            <person name="Gujja S."/>
            <person name="Hansen M."/>
            <person name="Howarth C."/>
            <person name="Imamovic A."/>
            <person name="Larimer J."/>
            <person name="McCowan C."/>
            <person name="Montmayeur A."/>
            <person name="Murphy C."/>
            <person name="Neiman D."/>
            <person name="Pearson M."/>
            <person name="Priest M."/>
            <person name="Roberts A."/>
            <person name="Saif S."/>
            <person name="Shea T."/>
            <person name="Sisk P."/>
            <person name="Sykes S."/>
            <person name="Wortman J."/>
            <person name="Nusbaum C."/>
            <person name="Birren B."/>
        </authorList>
    </citation>
    <scope>NUCLEOTIDE SEQUENCE [LARGE SCALE GENOMIC DNA]</scope>
    <source>
        <strain evidence="8">race PST-78</strain>
    </source>
</reference>
<keyword evidence="2 4" id="KW-0808">Transferase</keyword>
<evidence type="ECO:0000256" key="2">
    <source>
        <dbReference type="ARBA" id="ARBA00022679"/>
    </source>
</evidence>
<dbReference type="InterPro" id="IPR036249">
    <property type="entry name" value="Thioredoxin-like_sf"/>
</dbReference>
<dbReference type="Pfam" id="PF01323">
    <property type="entry name" value="DSBA"/>
    <property type="match status" value="1"/>
</dbReference>
<dbReference type="InterPro" id="IPR001853">
    <property type="entry name" value="DSBA-like_thioredoxin_dom"/>
</dbReference>
<dbReference type="PANTHER" id="PTHR42943:SF2">
    <property type="entry name" value="GLUTATHIONE S-TRANSFERASE KAPPA 1"/>
    <property type="match status" value="1"/>
</dbReference>
<dbReference type="FunFam" id="3.40.30.10:FF:000096">
    <property type="entry name" value="Glutathione S-transferase kappa"/>
    <property type="match status" value="1"/>
</dbReference>
<protein>
    <recommendedName>
        <fullName evidence="4">Glutathione S-transferase kappa</fullName>
        <ecNumber evidence="4">2.5.1.18</ecNumber>
    </recommendedName>
</protein>
<feature type="active site" description="Nucleophile" evidence="5">
    <location>
        <position position="15"/>
    </location>
</feature>
<dbReference type="PANTHER" id="PTHR42943">
    <property type="entry name" value="GLUTATHIONE S-TRANSFERASE KAPPA"/>
    <property type="match status" value="1"/>
</dbReference>
<keyword evidence="8" id="KW-1185">Reference proteome</keyword>
<dbReference type="GO" id="GO:0005777">
    <property type="term" value="C:peroxisome"/>
    <property type="evidence" value="ECO:0007669"/>
    <property type="project" value="TreeGrafter"/>
</dbReference>
<dbReference type="Gene3D" id="3.40.30.10">
    <property type="entry name" value="Glutaredoxin"/>
    <property type="match status" value="1"/>
</dbReference>
<evidence type="ECO:0000256" key="1">
    <source>
        <dbReference type="ARBA" id="ARBA00006494"/>
    </source>
</evidence>
<dbReference type="SUPFAM" id="SSF52833">
    <property type="entry name" value="Thioredoxin-like"/>
    <property type="match status" value="1"/>
</dbReference>
<dbReference type="InterPro" id="IPR014440">
    <property type="entry name" value="HCCAis_GSTk"/>
</dbReference>
<organism evidence="7 8">
    <name type="scientific">Puccinia striiformis f. sp. tritici PST-78</name>
    <dbReference type="NCBI Taxonomy" id="1165861"/>
    <lineage>
        <taxon>Eukaryota</taxon>
        <taxon>Fungi</taxon>
        <taxon>Dikarya</taxon>
        <taxon>Basidiomycota</taxon>
        <taxon>Pucciniomycotina</taxon>
        <taxon>Pucciniomycetes</taxon>
        <taxon>Pucciniales</taxon>
        <taxon>Pucciniaceae</taxon>
        <taxon>Puccinia</taxon>
    </lineage>
</organism>
<dbReference type="AlphaFoldDB" id="A0A0L0UZV7"/>
<sequence>MLKKLTICLSYDIVSPWSYFAYVVLKRYRPLWDFDLILNPVYLGGVMKGSKNTPPFLVPNKMKKMNEEIPLMSKFFGVKCMVPPGPFPFNTLQIMRFLRVVKENDQARLLEAITDRLYEVIFENKVPVSKDMSEVFKSLSPDLMERARVEEYLSQSGDEKIKESVKQDAEQVVEEGGFGFPWLEITQPNGQQLTIFGSDRFEFLANWLGKEWKGPNPSVSNPRESRL</sequence>
<evidence type="ECO:0000259" key="6">
    <source>
        <dbReference type="Pfam" id="PF01323"/>
    </source>
</evidence>
<comment type="caution">
    <text evidence="7">The sequence shown here is derived from an EMBL/GenBank/DDBJ whole genome shotgun (WGS) entry which is preliminary data.</text>
</comment>
<dbReference type="OrthoDB" id="4664297at2759"/>
<dbReference type="EC" id="2.5.1.18" evidence="4"/>
<evidence type="ECO:0000256" key="3">
    <source>
        <dbReference type="ARBA" id="ARBA00047960"/>
    </source>
</evidence>
<dbReference type="GO" id="GO:0005739">
    <property type="term" value="C:mitochondrion"/>
    <property type="evidence" value="ECO:0007669"/>
    <property type="project" value="TreeGrafter"/>
</dbReference>
<comment type="similarity">
    <text evidence="1 4">Belongs to the GST superfamily. Kappa family.</text>
</comment>
<accession>A0A0L0UZV7</accession>
<evidence type="ECO:0000313" key="7">
    <source>
        <dbReference type="EMBL" id="KNE92560.1"/>
    </source>
</evidence>
<dbReference type="Proteomes" id="UP000054564">
    <property type="component" value="Unassembled WGS sequence"/>
</dbReference>
<gene>
    <name evidence="7" type="ORF">PSTG_14068</name>
</gene>
<dbReference type="STRING" id="1165861.A0A0L0UZV7"/>
<proteinExistence type="inferred from homology"/>